<sequence>MAARDLTSAYLSERSKILGRGSQYSLSSGPYSLNDGPYSLSGIGLLSQQPSSNRNEQVIKPRWVQNQEDIREKFELISVKLKEISKLYQGSALVRDFDAPENSNDIELLSDNITTLFAQVQDRLKILFPEEYHRILSNPALPLPPGESYANLQIRRNIQQELSVELGNLSRQFRKQQVEYLTRLKKGSEKGDSVSVPPDRTQSPSSSSSSQQGKGKDGFGFNENNAFDEDGFTDEQEQLVSFNQIEVQTRLKSIKQIS</sequence>
<dbReference type="EMBL" id="SNRW01000336">
    <property type="protein sequence ID" value="KAA6401771.1"/>
    <property type="molecule type" value="Genomic_DNA"/>
</dbReference>
<comment type="caution">
    <text evidence="2">The sequence shown here is derived from an EMBL/GenBank/DDBJ whole genome shotgun (WGS) entry which is preliminary data.</text>
</comment>
<feature type="compositionally biased region" description="Low complexity" evidence="1">
    <location>
        <begin position="202"/>
        <end position="212"/>
    </location>
</feature>
<evidence type="ECO:0000313" key="3">
    <source>
        <dbReference type="Proteomes" id="UP000324800"/>
    </source>
</evidence>
<accession>A0A5J4X3D0</accession>
<dbReference type="Gene3D" id="1.20.58.70">
    <property type="match status" value="1"/>
</dbReference>
<evidence type="ECO:0000313" key="2">
    <source>
        <dbReference type="EMBL" id="KAA6401771.1"/>
    </source>
</evidence>
<dbReference type="InterPro" id="IPR010989">
    <property type="entry name" value="SNARE"/>
</dbReference>
<dbReference type="GO" id="GO:0016020">
    <property type="term" value="C:membrane"/>
    <property type="evidence" value="ECO:0007669"/>
    <property type="project" value="InterPro"/>
</dbReference>
<name>A0A5J4X3D0_9EUKA</name>
<feature type="non-terminal residue" evidence="2">
    <location>
        <position position="258"/>
    </location>
</feature>
<reference evidence="2 3" key="1">
    <citation type="submission" date="2019-03" db="EMBL/GenBank/DDBJ databases">
        <title>Single cell metagenomics reveals metabolic interactions within the superorganism composed of flagellate Streblomastix strix and complex community of Bacteroidetes bacteria on its surface.</title>
        <authorList>
            <person name="Treitli S.C."/>
            <person name="Kolisko M."/>
            <person name="Husnik F."/>
            <person name="Keeling P."/>
            <person name="Hampl V."/>
        </authorList>
    </citation>
    <scope>NUCLEOTIDE SEQUENCE [LARGE SCALE GENOMIC DNA]</scope>
    <source>
        <strain evidence="2">ST1C</strain>
    </source>
</reference>
<protein>
    <submittedName>
        <fullName evidence="2">Uncharacterized protein</fullName>
    </submittedName>
</protein>
<dbReference type="GO" id="GO:0016192">
    <property type="term" value="P:vesicle-mediated transport"/>
    <property type="evidence" value="ECO:0007669"/>
    <property type="project" value="InterPro"/>
</dbReference>
<dbReference type="Proteomes" id="UP000324800">
    <property type="component" value="Unassembled WGS sequence"/>
</dbReference>
<proteinExistence type="predicted"/>
<gene>
    <name evidence="2" type="ORF">EZS28_002693</name>
</gene>
<feature type="region of interest" description="Disordered" evidence="1">
    <location>
        <begin position="187"/>
        <end position="235"/>
    </location>
</feature>
<feature type="compositionally biased region" description="Acidic residues" evidence="1">
    <location>
        <begin position="226"/>
        <end position="235"/>
    </location>
</feature>
<organism evidence="2 3">
    <name type="scientific">Streblomastix strix</name>
    <dbReference type="NCBI Taxonomy" id="222440"/>
    <lineage>
        <taxon>Eukaryota</taxon>
        <taxon>Metamonada</taxon>
        <taxon>Preaxostyla</taxon>
        <taxon>Oxymonadida</taxon>
        <taxon>Streblomastigidae</taxon>
        <taxon>Streblomastix</taxon>
    </lineage>
</organism>
<dbReference type="SUPFAM" id="SSF47661">
    <property type="entry name" value="t-snare proteins"/>
    <property type="match status" value="1"/>
</dbReference>
<dbReference type="AlphaFoldDB" id="A0A5J4X3D0"/>
<evidence type="ECO:0000256" key="1">
    <source>
        <dbReference type="SAM" id="MobiDB-lite"/>
    </source>
</evidence>